<feature type="region of interest" description="Disordered" evidence="1">
    <location>
        <begin position="38"/>
        <end position="68"/>
    </location>
</feature>
<dbReference type="OrthoDB" id="331616at2157"/>
<gene>
    <name evidence="4" type="ORF">DJ69_11655</name>
</gene>
<keyword evidence="2" id="KW-1133">Transmembrane helix</keyword>
<evidence type="ECO:0000256" key="2">
    <source>
        <dbReference type="SAM" id="Phobius"/>
    </source>
</evidence>
<evidence type="ECO:0000256" key="1">
    <source>
        <dbReference type="SAM" id="MobiDB-lite"/>
    </source>
</evidence>
<keyword evidence="5" id="KW-1185">Reference proteome</keyword>
<dbReference type="Pfam" id="PF24463">
    <property type="entry name" value="DUF7577"/>
    <property type="match status" value="1"/>
</dbReference>
<name>A0A2G1WHG0_9EURY</name>
<evidence type="ECO:0000259" key="3">
    <source>
        <dbReference type="Pfam" id="PF24463"/>
    </source>
</evidence>
<accession>A0A2G1WHG0</accession>
<proteinExistence type="predicted"/>
<keyword evidence="2" id="KW-0472">Membrane</keyword>
<dbReference type="Proteomes" id="UP000222824">
    <property type="component" value="Unassembled WGS sequence"/>
</dbReference>
<dbReference type="EMBL" id="NHOA01000104">
    <property type="protein sequence ID" value="PHQ38385.1"/>
    <property type="molecule type" value="Genomic_DNA"/>
</dbReference>
<protein>
    <submittedName>
        <fullName evidence="4">Zinc ribbon domain-containing protein</fullName>
    </submittedName>
</protein>
<keyword evidence="2" id="KW-0812">Transmembrane</keyword>
<dbReference type="InterPro" id="IPR055999">
    <property type="entry name" value="DUF7577"/>
</dbReference>
<evidence type="ECO:0000313" key="5">
    <source>
        <dbReference type="Proteomes" id="UP000222824"/>
    </source>
</evidence>
<reference evidence="4 5" key="1">
    <citation type="journal article" date="2014" name="Front. Microbiol.">
        <title>Population and genomic analysis of the genus Halorubrum.</title>
        <authorList>
            <person name="Fullmer M.S."/>
            <person name="Soucy S.M."/>
            <person name="Swithers K.S."/>
            <person name="Makkay A.M."/>
            <person name="Wheeler R."/>
            <person name="Ventosa A."/>
            <person name="Gogarten J.P."/>
            <person name="Papke R.T."/>
        </authorList>
    </citation>
    <scope>NUCLEOTIDE SEQUENCE [LARGE SCALE GENOMIC DNA]</scope>
    <source>
        <strain evidence="4 5">C49</strain>
    </source>
</reference>
<feature type="transmembrane region" description="Helical" evidence="2">
    <location>
        <begin position="6"/>
        <end position="31"/>
    </location>
</feature>
<organism evidence="4 5">
    <name type="scientific">Halorubrum persicum</name>
    <dbReference type="NCBI Taxonomy" id="1383844"/>
    <lineage>
        <taxon>Archaea</taxon>
        <taxon>Methanobacteriati</taxon>
        <taxon>Methanobacteriota</taxon>
        <taxon>Stenosarchaea group</taxon>
        <taxon>Halobacteria</taxon>
        <taxon>Halobacteriales</taxon>
        <taxon>Haloferacaceae</taxon>
        <taxon>Halorubrum</taxon>
    </lineage>
</organism>
<feature type="compositionally biased region" description="Basic and acidic residues" evidence="1">
    <location>
        <begin position="43"/>
        <end position="62"/>
    </location>
</feature>
<dbReference type="RefSeq" id="WP_099255781.1">
    <property type="nucleotide sequence ID" value="NZ_NHOA01000104.1"/>
</dbReference>
<evidence type="ECO:0000313" key="4">
    <source>
        <dbReference type="EMBL" id="PHQ38385.1"/>
    </source>
</evidence>
<sequence>MVDPQSLYVAATGALLLVALGIGVHVLRNIVGDAREIRRRRRSGELERNGEEAADRASRHSEGVVGDDAPSVRCPRCGAANDAAFDYCRRCASPLRPGA</sequence>
<feature type="domain" description="DUF7577" evidence="3">
    <location>
        <begin position="71"/>
        <end position="96"/>
    </location>
</feature>
<comment type="caution">
    <text evidence="4">The sequence shown here is derived from an EMBL/GenBank/DDBJ whole genome shotgun (WGS) entry which is preliminary data.</text>
</comment>
<dbReference type="AlphaFoldDB" id="A0A2G1WHG0"/>